<dbReference type="SUPFAM" id="SSF53254">
    <property type="entry name" value="Phosphoglycerate mutase-like"/>
    <property type="match status" value="1"/>
</dbReference>
<reference evidence="1 2" key="1">
    <citation type="submission" date="2024-02" db="EMBL/GenBank/DDBJ databases">
        <title>Bacteria isolated from the canopy kelp, Nereocystis luetkeana.</title>
        <authorList>
            <person name="Pfister C.A."/>
            <person name="Younker I.T."/>
            <person name="Light S.H."/>
        </authorList>
    </citation>
    <scope>NUCLEOTIDE SEQUENCE [LARGE SCALE GENOMIC DNA]</scope>
    <source>
        <strain evidence="1 2">TI.4.07</strain>
    </source>
</reference>
<gene>
    <name evidence="1" type="ORF">V6242_15585</name>
</gene>
<comment type="caution">
    <text evidence="1">The sequence shown here is derived from an EMBL/GenBank/DDBJ whole genome shotgun (WGS) entry which is preliminary data.</text>
</comment>
<dbReference type="Gene3D" id="3.40.50.1240">
    <property type="entry name" value="Phosphoglycerate mutase-like"/>
    <property type="match status" value="1"/>
</dbReference>
<dbReference type="CDD" id="cd07067">
    <property type="entry name" value="HP_PGM_like"/>
    <property type="match status" value="1"/>
</dbReference>
<dbReference type="Proteomes" id="UP001379949">
    <property type="component" value="Unassembled WGS sequence"/>
</dbReference>
<proteinExistence type="predicted"/>
<accession>A0ABU9G957</accession>
<dbReference type="Pfam" id="PF00300">
    <property type="entry name" value="His_Phos_1"/>
    <property type="match status" value="1"/>
</dbReference>
<dbReference type="InterPro" id="IPR029033">
    <property type="entry name" value="His_PPase_superfam"/>
</dbReference>
<dbReference type="InterPro" id="IPR013078">
    <property type="entry name" value="His_Pase_superF_clade-1"/>
</dbReference>
<protein>
    <submittedName>
        <fullName evidence="1">Histidine phosphatase family protein</fullName>
    </submittedName>
</protein>
<organism evidence="1 2">
    <name type="scientific">Marinomonas arenicola</name>
    <dbReference type="NCBI Taxonomy" id="569601"/>
    <lineage>
        <taxon>Bacteria</taxon>
        <taxon>Pseudomonadati</taxon>
        <taxon>Pseudomonadota</taxon>
        <taxon>Gammaproteobacteria</taxon>
        <taxon>Oceanospirillales</taxon>
        <taxon>Oceanospirillaceae</taxon>
        <taxon>Marinomonas</taxon>
    </lineage>
</organism>
<sequence length="195" mass="22407">MKLYLVRHPQPDVEKGLCYGQTDVPLRKGWPVHAEKLKQHLYQRIQQDDATFFHSPLERAAKLGVFISQGQSQAKDALKELDFGCWENTLWQSIPRESIESWFEDILHATPYQGESLQALADRVWTWWLSVREGAAEHLILVTHAGVIKVLVSLLCQWPLAQAHRIDVGFMSVTELYIQDDYISLKRLGAGDWVV</sequence>
<dbReference type="RefSeq" id="WP_341567970.1">
    <property type="nucleotide sequence ID" value="NZ_JBAKAR010000017.1"/>
</dbReference>
<name>A0ABU9G957_9GAMM</name>
<evidence type="ECO:0000313" key="2">
    <source>
        <dbReference type="Proteomes" id="UP001379949"/>
    </source>
</evidence>
<evidence type="ECO:0000313" key="1">
    <source>
        <dbReference type="EMBL" id="MEL0614576.1"/>
    </source>
</evidence>
<dbReference type="SMART" id="SM00855">
    <property type="entry name" value="PGAM"/>
    <property type="match status" value="1"/>
</dbReference>
<keyword evidence="2" id="KW-1185">Reference proteome</keyword>
<dbReference type="EMBL" id="JBAKAR010000017">
    <property type="protein sequence ID" value="MEL0614576.1"/>
    <property type="molecule type" value="Genomic_DNA"/>
</dbReference>